<organism evidence="9 10">
    <name type="scientific">Candidatus Pantoea carbekii</name>
    <dbReference type="NCBI Taxonomy" id="1235990"/>
    <lineage>
        <taxon>Bacteria</taxon>
        <taxon>Pseudomonadati</taxon>
        <taxon>Pseudomonadota</taxon>
        <taxon>Gammaproteobacteria</taxon>
        <taxon>Enterobacterales</taxon>
        <taxon>Erwiniaceae</taxon>
        <taxon>Pantoea</taxon>
    </lineage>
</organism>
<dbReference type="InterPro" id="IPR045570">
    <property type="entry name" value="Metalloprtase-TldD/E_cen_dom"/>
</dbReference>
<dbReference type="InterPro" id="IPR047657">
    <property type="entry name" value="PmbA"/>
</dbReference>
<proteinExistence type="inferred from homology"/>
<dbReference type="AlphaFoldDB" id="U3U7L6"/>
<dbReference type="GO" id="GO:0005829">
    <property type="term" value="C:cytosol"/>
    <property type="evidence" value="ECO:0007669"/>
    <property type="project" value="TreeGrafter"/>
</dbReference>
<comment type="similarity">
    <text evidence="3">Belongs to the peptidase U62 family.</text>
</comment>
<dbReference type="KEGG" id="pck:BMSBPS_0765"/>
<evidence type="ECO:0000256" key="7">
    <source>
        <dbReference type="ARBA" id="ARBA00023049"/>
    </source>
</evidence>
<dbReference type="Pfam" id="PF19289">
    <property type="entry name" value="PmbA_TldD_3rd"/>
    <property type="match status" value="1"/>
</dbReference>
<dbReference type="SUPFAM" id="SSF111283">
    <property type="entry name" value="Putative modulator of DNA gyrase, PmbA/TldD"/>
    <property type="match status" value="1"/>
</dbReference>
<comment type="subcellular location">
    <subcellularLocation>
        <location evidence="2">Cytoplasm</location>
    </subcellularLocation>
</comment>
<evidence type="ECO:0000313" key="10">
    <source>
        <dbReference type="Proteomes" id="UP000016900"/>
    </source>
</evidence>
<dbReference type="Pfam" id="PF01523">
    <property type="entry name" value="PmbA_TldD_1st"/>
    <property type="match status" value="1"/>
</dbReference>
<protein>
    <recommendedName>
        <fullName evidence="8">Metalloprotease PmbA</fullName>
    </recommendedName>
</protein>
<gene>
    <name evidence="9" type="primary">pmbA</name>
    <name evidence="9" type="ORF">HHS_02940</name>
</gene>
<dbReference type="eggNOG" id="COG0312">
    <property type="taxonomic scope" value="Bacteria"/>
</dbReference>
<dbReference type="RefSeq" id="WP_022564283.1">
    <property type="nucleotide sequence ID" value="NZ_CP010907.1"/>
</dbReference>
<dbReference type="GO" id="GO:0008237">
    <property type="term" value="F:metallopeptidase activity"/>
    <property type="evidence" value="ECO:0007669"/>
    <property type="project" value="UniProtKB-KW"/>
</dbReference>
<keyword evidence="10" id="KW-1185">Reference proteome</keyword>
<dbReference type="Gene3D" id="3.30.2290.10">
    <property type="entry name" value="PmbA/TldD superfamily"/>
    <property type="match status" value="1"/>
</dbReference>
<keyword evidence="7" id="KW-0482">Metalloprotease</keyword>
<dbReference type="InterPro" id="IPR002510">
    <property type="entry name" value="Metalloprtase-TldD/E_N"/>
</dbReference>
<evidence type="ECO:0000256" key="3">
    <source>
        <dbReference type="ARBA" id="ARBA00005836"/>
    </source>
</evidence>
<evidence type="ECO:0000313" key="9">
    <source>
        <dbReference type="EMBL" id="BAO00264.1"/>
    </source>
</evidence>
<dbReference type="InterPro" id="IPR036059">
    <property type="entry name" value="TldD/PmbA_sf"/>
</dbReference>
<dbReference type="NCBIfam" id="NF008268">
    <property type="entry name" value="PRK11040.1"/>
    <property type="match status" value="1"/>
</dbReference>
<dbReference type="GO" id="GO:0006508">
    <property type="term" value="P:proteolysis"/>
    <property type="evidence" value="ECO:0007669"/>
    <property type="project" value="UniProtKB-KW"/>
</dbReference>
<evidence type="ECO:0000256" key="6">
    <source>
        <dbReference type="ARBA" id="ARBA00022801"/>
    </source>
</evidence>
<comment type="function">
    <text evidence="1">Probable metalloprotease.</text>
</comment>
<sequence>MDISSQIKEQRKILEHSVSHALSLAKNNTDGAEVAVTKTIGINVKTRYGQVENIEFNNDGALGITVYNQHRKGSASSTNLNVDAINKTVQAAIDIQRYTSSDPCAAPADLELLAFKSVDLDLYHPWNIDIDSAIKLASNAEKISLSMDKRITNTEGGTFSGHAGVKVFGNSHGMLESYCFSNYVLSSCVIAEENNKMERDYAYTIGRSIDDLKDADWVGKECARRVLLRLSPRKLPTMKAPVLFASEVAGSLFNHLACAINGSNVYRKSTFLLHALGKKILPEWLTISEKPHIKKGWASTPFDSEGVRTQDRDIVKNGVLQNWLMSSYSARKLGLQSTGNAGGIHNWVITPTSSNFEEILKQMDEGLVVTELMGQGVNAITGDYSRGVAGYWVKNGKFQYPVSEITIANNLKDMWLNIVNISNDIETRHNIYCGSVLLEEMQIAGQ</sequence>
<dbReference type="InterPro" id="IPR045569">
    <property type="entry name" value="Metalloprtase-TldD/E_C"/>
</dbReference>
<dbReference type="KEGG" id="hhs:HHS_02940"/>
<dbReference type="Proteomes" id="UP000016900">
    <property type="component" value="Chromosome"/>
</dbReference>
<dbReference type="OrthoDB" id="9803618at2"/>
<evidence type="ECO:0000256" key="5">
    <source>
        <dbReference type="ARBA" id="ARBA00022670"/>
    </source>
</evidence>
<reference evidence="9 10" key="1">
    <citation type="submission" date="2012-10" db="EMBL/GenBank/DDBJ databases">
        <title>Genome sequence of the symbiont of the pentatomidae stink bug Halyomorpha halys.</title>
        <authorList>
            <person name="Kobayashi H."/>
            <person name="Fujii-Muramatsu R."/>
            <person name="Takeishi K."/>
            <person name="Noda H."/>
        </authorList>
    </citation>
    <scope>NUCLEOTIDE SEQUENCE [LARGE SCALE GENOMIC DNA]</scope>
</reference>
<evidence type="ECO:0000256" key="1">
    <source>
        <dbReference type="ARBA" id="ARBA00002796"/>
    </source>
</evidence>
<dbReference type="PATRIC" id="fig|1235990.3.peg.294"/>
<dbReference type="InterPro" id="IPR035068">
    <property type="entry name" value="TldD/PmbA_N"/>
</dbReference>
<dbReference type="PANTHER" id="PTHR43421">
    <property type="entry name" value="METALLOPROTEASE PMBA"/>
    <property type="match status" value="1"/>
</dbReference>
<keyword evidence="5" id="KW-0645">Protease</keyword>
<name>U3U7L6_9GAMM</name>
<accession>U3U7L6</accession>
<evidence type="ECO:0000256" key="8">
    <source>
        <dbReference type="ARBA" id="ARBA00072380"/>
    </source>
</evidence>
<keyword evidence="4" id="KW-0963">Cytoplasm</keyword>
<keyword evidence="6" id="KW-0378">Hydrolase</keyword>
<dbReference type="FunFam" id="3.30.2290.10:FF:000002">
    <property type="entry name" value="Metalloprotease PmbA homolog"/>
    <property type="match status" value="1"/>
</dbReference>
<evidence type="ECO:0000256" key="2">
    <source>
        <dbReference type="ARBA" id="ARBA00004496"/>
    </source>
</evidence>
<evidence type="ECO:0000256" key="4">
    <source>
        <dbReference type="ARBA" id="ARBA00022490"/>
    </source>
</evidence>
<dbReference type="EMBL" id="AP012554">
    <property type="protein sequence ID" value="BAO00264.1"/>
    <property type="molecule type" value="Genomic_DNA"/>
</dbReference>
<dbReference type="Pfam" id="PF19290">
    <property type="entry name" value="PmbA_TldD_2nd"/>
    <property type="match status" value="1"/>
</dbReference>
<dbReference type="PANTHER" id="PTHR43421:SF1">
    <property type="entry name" value="METALLOPROTEASE PMBA"/>
    <property type="match status" value="1"/>
</dbReference>